<feature type="binding site" evidence="11">
    <location>
        <position position="160"/>
    </location>
    <ligand>
        <name>Mn(2+)</name>
        <dbReference type="ChEBI" id="CHEBI:29035"/>
        <label>2</label>
    </ligand>
</feature>
<dbReference type="Pfam" id="PF01139">
    <property type="entry name" value="RtcB"/>
    <property type="match status" value="2"/>
</dbReference>
<feature type="binding site" evidence="10">
    <location>
        <begin position="301"/>
        <end position="304"/>
    </location>
    <ligand>
        <name>GMP</name>
        <dbReference type="ChEBI" id="CHEBI:58115"/>
    </ligand>
</feature>
<evidence type="ECO:0000256" key="4">
    <source>
        <dbReference type="ARBA" id="ARBA00022741"/>
    </source>
</evidence>
<keyword evidence="7 11" id="KW-0464">Manganese</keyword>
<dbReference type="PANTHER" id="PTHR43749:SF2">
    <property type="entry name" value="RNA-SPLICING LIGASE RTCB"/>
    <property type="match status" value="1"/>
</dbReference>
<keyword evidence="13" id="KW-1185">Reference proteome</keyword>
<dbReference type="GO" id="GO:0006396">
    <property type="term" value="P:RNA processing"/>
    <property type="evidence" value="ECO:0007669"/>
    <property type="project" value="InterPro"/>
</dbReference>
<dbReference type="GO" id="GO:0003909">
    <property type="term" value="F:DNA ligase activity"/>
    <property type="evidence" value="ECO:0007669"/>
    <property type="project" value="TreeGrafter"/>
</dbReference>
<evidence type="ECO:0000256" key="1">
    <source>
        <dbReference type="ARBA" id="ARBA00012726"/>
    </source>
</evidence>
<comment type="cofactor">
    <cofactor evidence="11">
        <name>Mn(2+)</name>
        <dbReference type="ChEBI" id="CHEBI:29035"/>
    </cofactor>
    <text evidence="11">Binds 2 manganese ions per subunit.</text>
</comment>
<dbReference type="GO" id="GO:0006281">
    <property type="term" value="P:DNA repair"/>
    <property type="evidence" value="ECO:0007669"/>
    <property type="project" value="TreeGrafter"/>
</dbReference>
<dbReference type="RefSeq" id="WP_150063466.1">
    <property type="nucleotide sequence ID" value="NZ_JACHII010000014.1"/>
</dbReference>
<dbReference type="PANTHER" id="PTHR43749">
    <property type="entry name" value="RNA-SPLICING LIGASE RTCB"/>
    <property type="match status" value="1"/>
</dbReference>
<dbReference type="InterPro" id="IPR036025">
    <property type="entry name" value="RtcB-like_sf"/>
</dbReference>
<evidence type="ECO:0000256" key="9">
    <source>
        <dbReference type="PIRSR" id="PIRSR601233-1"/>
    </source>
</evidence>
<feature type="binding site" evidence="10">
    <location>
        <position position="284"/>
    </location>
    <ligand>
        <name>GMP</name>
        <dbReference type="ChEBI" id="CHEBI:58115"/>
    </ligand>
</feature>
<evidence type="ECO:0000256" key="6">
    <source>
        <dbReference type="ARBA" id="ARBA00023134"/>
    </source>
</evidence>
<keyword evidence="3 11" id="KW-0479">Metal-binding</keyword>
<feature type="binding site" evidence="10">
    <location>
        <position position="371"/>
    </location>
    <ligand>
        <name>GMP</name>
        <dbReference type="ChEBI" id="CHEBI:58115"/>
    </ligand>
</feature>
<reference evidence="12 13" key="1">
    <citation type="submission" date="2019-09" db="EMBL/GenBank/DDBJ databases">
        <title>Genome sequence of Roseospira marina, one of the more divergent members of the non-sulfur purple photosynthetic bacterial family, the Rhodospirillaceae.</title>
        <authorList>
            <person name="Meyer T."/>
            <person name="Kyndt J."/>
        </authorList>
    </citation>
    <scope>NUCLEOTIDE SEQUENCE [LARGE SCALE GENOMIC DNA]</scope>
    <source>
        <strain evidence="12 13">DSM 15113</strain>
    </source>
</reference>
<feature type="binding site" evidence="10">
    <location>
        <begin position="142"/>
        <end position="146"/>
    </location>
    <ligand>
        <name>GMP</name>
        <dbReference type="ChEBI" id="CHEBI:58115"/>
    </ligand>
</feature>
<dbReference type="EMBL" id="VWPJ01000018">
    <property type="protein sequence ID" value="KAA5604374.1"/>
    <property type="molecule type" value="Genomic_DNA"/>
</dbReference>
<evidence type="ECO:0000313" key="12">
    <source>
        <dbReference type="EMBL" id="KAA5604374.1"/>
    </source>
</evidence>
<feature type="binding site" evidence="10">
    <location>
        <begin position="277"/>
        <end position="280"/>
    </location>
    <ligand>
        <name>GMP</name>
        <dbReference type="ChEBI" id="CHEBI:58115"/>
    </ligand>
</feature>
<feature type="binding site" evidence="11">
    <location>
        <position position="65"/>
    </location>
    <ligand>
        <name>Mn(2+)</name>
        <dbReference type="ChEBI" id="CHEBI:29035"/>
        <label>1</label>
    </ligand>
</feature>
<dbReference type="Gene3D" id="3.90.1860.10">
    <property type="entry name" value="tRNA-splicing ligase RtcB"/>
    <property type="match status" value="1"/>
</dbReference>
<keyword evidence="2" id="KW-0436">Ligase</keyword>
<dbReference type="GO" id="GO:0042245">
    <property type="term" value="P:RNA repair"/>
    <property type="evidence" value="ECO:0007669"/>
    <property type="project" value="UniProtKB-KW"/>
</dbReference>
<dbReference type="SUPFAM" id="SSF103365">
    <property type="entry name" value="Hypothetical protein PH1602"/>
    <property type="match status" value="1"/>
</dbReference>
<evidence type="ECO:0000256" key="2">
    <source>
        <dbReference type="ARBA" id="ARBA00022598"/>
    </source>
</evidence>
<accession>A0A5M6I7X1</accession>
<keyword evidence="5" id="KW-0692">RNA repair</keyword>
<feature type="binding site" evidence="11">
    <location>
        <position position="143"/>
    </location>
    <ligand>
        <name>Mn(2+)</name>
        <dbReference type="ChEBI" id="CHEBI:29035"/>
        <label>1</label>
    </ligand>
</feature>
<dbReference type="EC" id="6.5.1.8" evidence="1"/>
<comment type="catalytic activity">
    <reaction evidence="8">
        <text>a 3'-end 3'-phospho-ribonucleotide-RNA + a 5'-end dephospho-ribonucleoside-RNA + GTP = a ribonucleotidyl-ribonucleotide-RNA + GMP + diphosphate</text>
        <dbReference type="Rhea" id="RHEA:68076"/>
        <dbReference type="Rhea" id="RHEA-COMP:10463"/>
        <dbReference type="Rhea" id="RHEA-COMP:13936"/>
        <dbReference type="Rhea" id="RHEA-COMP:17355"/>
        <dbReference type="ChEBI" id="CHEBI:33019"/>
        <dbReference type="ChEBI" id="CHEBI:37565"/>
        <dbReference type="ChEBI" id="CHEBI:58115"/>
        <dbReference type="ChEBI" id="CHEBI:83062"/>
        <dbReference type="ChEBI" id="CHEBI:138284"/>
        <dbReference type="ChEBI" id="CHEBI:173118"/>
        <dbReference type="EC" id="6.5.1.8"/>
    </reaction>
</comment>
<evidence type="ECO:0000256" key="11">
    <source>
        <dbReference type="PIRSR" id="PIRSR601233-3"/>
    </source>
</evidence>
<dbReference type="GO" id="GO:0005525">
    <property type="term" value="F:GTP binding"/>
    <property type="evidence" value="ECO:0007669"/>
    <property type="project" value="UniProtKB-KW"/>
</dbReference>
<name>A0A5M6I7X1_9PROT</name>
<dbReference type="GO" id="GO:0170057">
    <property type="term" value="F:RNA ligase (GTP) activity"/>
    <property type="evidence" value="ECO:0007669"/>
    <property type="project" value="UniProtKB-EC"/>
</dbReference>
<evidence type="ECO:0000256" key="3">
    <source>
        <dbReference type="ARBA" id="ARBA00022723"/>
    </source>
</evidence>
<dbReference type="AlphaFoldDB" id="A0A5M6I7X1"/>
<evidence type="ECO:0000313" key="13">
    <source>
        <dbReference type="Proteomes" id="UP000324065"/>
    </source>
</evidence>
<gene>
    <name evidence="12" type="ORF">F1188_16055</name>
</gene>
<dbReference type="GO" id="GO:0030145">
    <property type="term" value="F:manganese ion binding"/>
    <property type="evidence" value="ECO:0007669"/>
    <property type="project" value="TreeGrafter"/>
</dbReference>
<protein>
    <recommendedName>
        <fullName evidence="1">3'-phosphate/5'-hydroxy nucleic acid ligase</fullName>
        <ecNumber evidence="1">6.5.1.8</ecNumber>
    </recommendedName>
</protein>
<comment type="caution">
    <text evidence="12">The sequence shown here is derived from an EMBL/GenBank/DDBJ whole genome shotgun (WGS) entry which is preliminary data.</text>
</comment>
<proteinExistence type="predicted"/>
<organism evidence="12 13">
    <name type="scientific">Roseospira marina</name>
    <dbReference type="NCBI Taxonomy" id="140057"/>
    <lineage>
        <taxon>Bacteria</taxon>
        <taxon>Pseudomonadati</taxon>
        <taxon>Pseudomonadota</taxon>
        <taxon>Alphaproteobacteria</taxon>
        <taxon>Rhodospirillales</taxon>
        <taxon>Rhodospirillaceae</taxon>
        <taxon>Roseospira</taxon>
    </lineage>
</organism>
<keyword evidence="4 10" id="KW-0547">Nucleotide-binding</keyword>
<dbReference type="OrthoDB" id="9802323at2"/>
<dbReference type="InterPro" id="IPR052915">
    <property type="entry name" value="RtcB-like"/>
</dbReference>
<evidence type="ECO:0000256" key="8">
    <source>
        <dbReference type="ARBA" id="ARBA00047746"/>
    </source>
</evidence>
<keyword evidence="6 10" id="KW-0342">GTP-binding</keyword>
<evidence type="ECO:0000256" key="7">
    <source>
        <dbReference type="ARBA" id="ARBA00023211"/>
    </source>
</evidence>
<feature type="active site" description="GMP-histidine intermediate" evidence="9">
    <location>
        <position position="301"/>
    </location>
</feature>
<dbReference type="InterPro" id="IPR001233">
    <property type="entry name" value="RtcB"/>
</dbReference>
<sequence>MSKPIKIYGEENIDPAAIHQFHEALKCDFSVKGALMPDAHKGYALPIGAVVATQDVVVPAWVGYDIGCGMCALPFVGVDPDELRAKAHALLNDIYVAVPVGFKHNANGFPASSLCLLDRSWVIQDQLDAGAWCQLGTLGGGNHFIEIGLDEVDQVWVVIHSGSRNLGHKVATHWMKVASGDGKAREGHFGLRTDVPGGDGKQYLTDTFFCQEFALVNRMSILSRVIRCLHERLDQGGPAAMTDVINRNHNHVVERDGLWIHRKGATHAEEDMLGVIPGNMRDGSFIVRGLGNPESLWSSSHGAGRVLGRRAARETLSMETFRESMTGIAARVVEETLDESPDAYKNPFDVMRMQTELVAIERHIRPVINIKG</sequence>
<evidence type="ECO:0000256" key="10">
    <source>
        <dbReference type="PIRSR" id="PIRSR601233-2"/>
    </source>
</evidence>
<dbReference type="Proteomes" id="UP000324065">
    <property type="component" value="Unassembled WGS sequence"/>
</dbReference>
<evidence type="ECO:0000256" key="5">
    <source>
        <dbReference type="ARBA" id="ARBA00022800"/>
    </source>
</evidence>